<dbReference type="InterPro" id="IPR036259">
    <property type="entry name" value="MFS_trans_sf"/>
</dbReference>
<feature type="transmembrane region" description="Helical" evidence="9">
    <location>
        <begin position="67"/>
        <end position="88"/>
    </location>
</feature>
<dbReference type="GO" id="GO:0012505">
    <property type="term" value="C:endomembrane system"/>
    <property type="evidence" value="ECO:0007669"/>
    <property type="project" value="UniProtKB-ARBA"/>
</dbReference>
<evidence type="ECO:0000256" key="7">
    <source>
        <dbReference type="ARBA" id="ARBA00023136"/>
    </source>
</evidence>
<keyword evidence="12" id="KW-1185">Reference proteome</keyword>
<reference evidence="12 13" key="1">
    <citation type="submission" date="2020-04" db="EMBL/GenBank/DDBJ databases">
        <authorList>
            <person name="Wallbank WR R."/>
            <person name="Pardo Diaz C."/>
            <person name="Kozak K."/>
            <person name="Martin S."/>
            <person name="Jiggins C."/>
            <person name="Moest M."/>
            <person name="Warren A I."/>
            <person name="Byers J.R.P. K."/>
            <person name="Montejo-Kovacevich G."/>
            <person name="Yen C E."/>
        </authorList>
    </citation>
    <scope>NUCLEOTIDE SEQUENCE [LARGE SCALE GENOMIC DNA]</scope>
</reference>
<evidence type="ECO:0000256" key="8">
    <source>
        <dbReference type="ARBA" id="ARBA00025800"/>
    </source>
</evidence>
<dbReference type="GO" id="GO:0005737">
    <property type="term" value="C:cytoplasm"/>
    <property type="evidence" value="ECO:0007669"/>
    <property type="project" value="UniProtKB-ARBA"/>
</dbReference>
<dbReference type="SUPFAM" id="SSF103473">
    <property type="entry name" value="MFS general substrate transporter"/>
    <property type="match status" value="1"/>
</dbReference>
<dbReference type="Pfam" id="PF04178">
    <property type="entry name" value="Got1"/>
    <property type="match status" value="1"/>
</dbReference>
<accession>A0A8S0Z6Q0</accession>
<evidence type="ECO:0000313" key="10">
    <source>
        <dbReference type="EMBL" id="CAB3227486.1"/>
    </source>
</evidence>
<dbReference type="PANTHER" id="PTHR23137:SF36">
    <property type="entry name" value="VESICLE TRANSPORT PROTEIN SFT2C"/>
    <property type="match status" value="1"/>
</dbReference>
<dbReference type="EMBL" id="CADEBD010000278">
    <property type="protein sequence ID" value="CAB3227486.1"/>
    <property type="molecule type" value="Genomic_DNA"/>
</dbReference>
<evidence type="ECO:0000256" key="4">
    <source>
        <dbReference type="ARBA" id="ARBA00022692"/>
    </source>
</evidence>
<feature type="transmembrane region" description="Helical" evidence="9">
    <location>
        <begin position="132"/>
        <end position="152"/>
    </location>
</feature>
<dbReference type="Proteomes" id="UP000494256">
    <property type="component" value="Unassembled WGS sequence"/>
</dbReference>
<keyword evidence="6 9" id="KW-1133">Transmembrane helix</keyword>
<evidence type="ECO:0000313" key="12">
    <source>
        <dbReference type="Proteomes" id="UP000494106"/>
    </source>
</evidence>
<name>A0A8S0Z6Q0_ARCPL</name>
<evidence type="ECO:0000313" key="13">
    <source>
        <dbReference type="Proteomes" id="UP000494256"/>
    </source>
</evidence>
<dbReference type="GO" id="GO:0015031">
    <property type="term" value="P:protein transport"/>
    <property type="evidence" value="ECO:0007669"/>
    <property type="project" value="UniProtKB-KW"/>
</dbReference>
<keyword evidence="5 9" id="KW-0653">Protein transport</keyword>
<sequence length="201" mass="22887">MANLKTDLDQYLLKNETRRSYNFSLPSFSTPSFLSRSTDESPTSSTTPSWFENVQKEYFTLSRTQRFMGFGICLFLGVLCFILSFLYLPVIVLKSMKFSLLFTLGSIFFILSFSFLYGPWSHLKSMFSKERALTTTLYMLTLIATLYCALYLRSTPWTVVCAILQVITLFWMLMGSIPGGSTGARYFGSMFKSSVSNTLPI</sequence>
<comment type="function">
    <text evidence="1 9">May be involved in fusion of retrograde transport vesicles derived from an endocytic compartment with the Golgi complex.</text>
</comment>
<evidence type="ECO:0000256" key="9">
    <source>
        <dbReference type="RuleBase" id="RU363111"/>
    </source>
</evidence>
<evidence type="ECO:0000256" key="5">
    <source>
        <dbReference type="ARBA" id="ARBA00022927"/>
    </source>
</evidence>
<evidence type="ECO:0000256" key="6">
    <source>
        <dbReference type="ARBA" id="ARBA00022989"/>
    </source>
</evidence>
<dbReference type="InterPro" id="IPR011691">
    <property type="entry name" value="Vesicle_transpt_SFT2"/>
</dbReference>
<dbReference type="OrthoDB" id="660759at2759"/>
<keyword evidence="4 9" id="KW-0812">Transmembrane</keyword>
<feature type="transmembrane region" description="Helical" evidence="9">
    <location>
        <begin position="159"/>
        <end position="177"/>
    </location>
</feature>
<proteinExistence type="inferred from homology"/>
<evidence type="ECO:0000313" key="11">
    <source>
        <dbReference type="EMBL" id="CAB3237497.1"/>
    </source>
</evidence>
<gene>
    <name evidence="10" type="ORF">APLA_LOCUS3066</name>
    <name evidence="11" type="ORF">APLA_LOCUS6921</name>
</gene>
<dbReference type="GO" id="GO:0016020">
    <property type="term" value="C:membrane"/>
    <property type="evidence" value="ECO:0007669"/>
    <property type="project" value="UniProtKB-SubCell"/>
</dbReference>
<protein>
    <recommendedName>
        <fullName evidence="9">Vesicle transport protein</fullName>
    </recommendedName>
</protein>
<comment type="caution">
    <text evidence="10">The sequence shown here is derived from an EMBL/GenBank/DDBJ whole genome shotgun (WGS) entry which is preliminary data.</text>
</comment>
<feature type="transmembrane region" description="Helical" evidence="9">
    <location>
        <begin position="100"/>
        <end position="120"/>
    </location>
</feature>
<organism evidence="10 13">
    <name type="scientific">Arctia plantaginis</name>
    <name type="common">Wood tiger moth</name>
    <name type="synonym">Phalaena plantaginis</name>
    <dbReference type="NCBI Taxonomy" id="874455"/>
    <lineage>
        <taxon>Eukaryota</taxon>
        <taxon>Metazoa</taxon>
        <taxon>Ecdysozoa</taxon>
        <taxon>Arthropoda</taxon>
        <taxon>Hexapoda</taxon>
        <taxon>Insecta</taxon>
        <taxon>Pterygota</taxon>
        <taxon>Neoptera</taxon>
        <taxon>Endopterygota</taxon>
        <taxon>Lepidoptera</taxon>
        <taxon>Glossata</taxon>
        <taxon>Ditrysia</taxon>
        <taxon>Noctuoidea</taxon>
        <taxon>Erebidae</taxon>
        <taxon>Arctiinae</taxon>
        <taxon>Arctia</taxon>
    </lineage>
</organism>
<dbReference type="PANTHER" id="PTHR23137">
    <property type="entry name" value="VESICLE TRANSPORT PROTEIN-RELATED"/>
    <property type="match status" value="1"/>
</dbReference>
<evidence type="ECO:0000256" key="1">
    <source>
        <dbReference type="ARBA" id="ARBA00003566"/>
    </source>
</evidence>
<dbReference type="AlphaFoldDB" id="A0A8S0Z6Q0"/>
<dbReference type="InterPro" id="IPR007305">
    <property type="entry name" value="Vesicle_transpt_Got1/SFT2"/>
</dbReference>
<dbReference type="EMBL" id="CADEBC010000490">
    <property type="protein sequence ID" value="CAB3237497.1"/>
    <property type="molecule type" value="Genomic_DNA"/>
</dbReference>
<dbReference type="Proteomes" id="UP000494106">
    <property type="component" value="Unassembled WGS sequence"/>
</dbReference>
<keyword evidence="7 9" id="KW-0472">Membrane</keyword>
<keyword evidence="3 9" id="KW-0813">Transport</keyword>
<comment type="subcellular location">
    <subcellularLocation>
        <location evidence="2 9">Membrane</location>
        <topology evidence="2 9">Multi-pass membrane protein</topology>
    </subcellularLocation>
</comment>
<dbReference type="GO" id="GO:0016192">
    <property type="term" value="P:vesicle-mediated transport"/>
    <property type="evidence" value="ECO:0007669"/>
    <property type="project" value="InterPro"/>
</dbReference>
<evidence type="ECO:0000256" key="2">
    <source>
        <dbReference type="ARBA" id="ARBA00004141"/>
    </source>
</evidence>
<evidence type="ECO:0000256" key="3">
    <source>
        <dbReference type="ARBA" id="ARBA00022448"/>
    </source>
</evidence>
<comment type="similarity">
    <text evidence="8 9">Belongs to the SFT2 family.</text>
</comment>